<dbReference type="Pfam" id="PF01127">
    <property type="entry name" value="Sdh_cyt"/>
    <property type="match status" value="1"/>
</dbReference>
<evidence type="ECO:0000256" key="5">
    <source>
        <dbReference type="ARBA" id="ARBA00022617"/>
    </source>
</evidence>
<dbReference type="FunFam" id="1.20.1300.10:FF:000006">
    <property type="entry name" value="Succinate dehydrogenase cytochrome b560 subunit, mitochondrial"/>
    <property type="match status" value="1"/>
</dbReference>
<feature type="transmembrane region" description="Helical" evidence="13">
    <location>
        <begin position="150"/>
        <end position="168"/>
    </location>
</feature>
<dbReference type="SUPFAM" id="SSF81343">
    <property type="entry name" value="Fumarate reductase respiratory complex transmembrane subunits"/>
    <property type="match status" value="1"/>
</dbReference>
<dbReference type="PANTHER" id="PTHR10978:SF5">
    <property type="entry name" value="SUCCINATE DEHYDROGENASE CYTOCHROME B560 SUBUNIT, MITOCHONDRIAL"/>
    <property type="match status" value="1"/>
</dbReference>
<feature type="transmembrane region" description="Helical" evidence="13">
    <location>
        <begin position="75"/>
        <end position="96"/>
    </location>
</feature>
<dbReference type="PROSITE" id="PS01001">
    <property type="entry name" value="SDH_CYT_2"/>
    <property type="match status" value="1"/>
</dbReference>
<evidence type="ECO:0000256" key="12">
    <source>
        <dbReference type="ARBA" id="ARBA00045847"/>
    </source>
</evidence>
<evidence type="ECO:0000256" key="13">
    <source>
        <dbReference type="SAM" id="Phobius"/>
    </source>
</evidence>
<dbReference type="InterPro" id="IPR014314">
    <property type="entry name" value="Succ_DH_cytb556"/>
</dbReference>
<dbReference type="NCBIfam" id="TIGR02970">
    <property type="entry name" value="succ_dehyd_cytB"/>
    <property type="match status" value="1"/>
</dbReference>
<evidence type="ECO:0000313" key="14">
    <source>
        <dbReference type="Ensembl" id="ENSEEEP00000029055.2"/>
    </source>
</evidence>
<reference evidence="15" key="1">
    <citation type="journal article" date="2014" name="Science">
        <title>Nonhuman genetics. Genomic basis for the convergent evolution of electric organs.</title>
        <authorList>
            <person name="Gallant J.R."/>
            <person name="Traeger L.L."/>
            <person name="Volkening J.D."/>
            <person name="Moffett H."/>
            <person name="Chen P.H."/>
            <person name="Novina C.D."/>
            <person name="Phillips G.N.Jr."/>
            <person name="Anand R."/>
            <person name="Wells G.B."/>
            <person name="Pinch M."/>
            <person name="Guth R."/>
            <person name="Unguez G.A."/>
            <person name="Albert J.S."/>
            <person name="Zakon H.H."/>
            <person name="Samanta M.P."/>
            <person name="Sussman M.R."/>
        </authorList>
    </citation>
    <scope>NUCLEOTIDE SEQUENCE [LARGE SCALE GENOMIC DNA]</scope>
</reference>
<dbReference type="GO" id="GO:0046872">
    <property type="term" value="F:metal ion binding"/>
    <property type="evidence" value="ECO:0007669"/>
    <property type="project" value="UniProtKB-KW"/>
</dbReference>
<keyword evidence="6 13" id="KW-0812">Transmembrane</keyword>
<keyword evidence="15" id="KW-1185">Reference proteome</keyword>
<dbReference type="Gene3D" id="1.20.5.540">
    <property type="entry name" value="Single helix bin"/>
    <property type="match status" value="1"/>
</dbReference>
<dbReference type="GeneID" id="113588965"/>
<comment type="subcellular location">
    <subcellularLocation>
        <location evidence="1">Membrane</location>
        <topology evidence="1">Multi-pass membrane protein</topology>
    </subcellularLocation>
</comment>
<reference evidence="14" key="3">
    <citation type="submission" date="2020-05" db="EMBL/GenBank/DDBJ databases">
        <title>Electrophorus electricus (electric eel) genome, fEleEle1, primary haplotype.</title>
        <authorList>
            <person name="Myers G."/>
            <person name="Meyer A."/>
            <person name="Fedrigo O."/>
            <person name="Formenti G."/>
            <person name="Rhie A."/>
            <person name="Tracey A."/>
            <person name="Sims Y."/>
            <person name="Jarvis E.D."/>
        </authorList>
    </citation>
    <scope>NUCLEOTIDE SEQUENCE [LARGE SCALE GENOMIC DNA]</scope>
</reference>
<evidence type="ECO:0000256" key="3">
    <source>
        <dbReference type="ARBA" id="ARBA00011758"/>
    </source>
</evidence>
<dbReference type="Ensembl" id="ENSEEET00000029394.2">
    <property type="protein sequence ID" value="ENSEEEP00000029055.2"/>
    <property type="gene ID" value="ENSEEEG00000013940.2"/>
</dbReference>
<protein>
    <recommendedName>
        <fullName evidence="4">Succinate dehydrogenase cytochrome b560 subunit, mitochondrial</fullName>
    </recommendedName>
    <alternativeName>
        <fullName evidence="11">Malate dehydrogenase [quinone] cytochrome b560 subunit</fullName>
    </alternativeName>
</protein>
<reference evidence="14" key="5">
    <citation type="submission" date="2025-09" db="UniProtKB">
        <authorList>
            <consortium name="Ensembl"/>
        </authorList>
    </citation>
    <scope>IDENTIFICATION</scope>
</reference>
<evidence type="ECO:0000256" key="2">
    <source>
        <dbReference type="ARBA" id="ARBA00005163"/>
    </source>
</evidence>
<dbReference type="InterPro" id="IPR034804">
    <property type="entry name" value="SQR/QFR_C/D"/>
</dbReference>
<dbReference type="GO" id="GO:0006099">
    <property type="term" value="P:tricarboxylic acid cycle"/>
    <property type="evidence" value="ECO:0007669"/>
    <property type="project" value="InterPro"/>
</dbReference>
<evidence type="ECO:0000256" key="6">
    <source>
        <dbReference type="ARBA" id="ARBA00022692"/>
    </source>
</evidence>
<dbReference type="GO" id="GO:0016020">
    <property type="term" value="C:membrane"/>
    <property type="evidence" value="ECO:0007669"/>
    <property type="project" value="UniProtKB-SubCell"/>
</dbReference>
<feature type="transmembrane region" description="Helical" evidence="13">
    <location>
        <begin position="108"/>
        <end position="129"/>
    </location>
</feature>
<dbReference type="PANTHER" id="PTHR10978">
    <property type="entry name" value="SUCCINATE DEHYDROGENASE CYTOCHROME B560 SUBUNIT"/>
    <property type="match status" value="1"/>
</dbReference>
<evidence type="ECO:0000256" key="4">
    <source>
        <dbReference type="ARBA" id="ARBA00014631"/>
    </source>
</evidence>
<dbReference type="CDD" id="cd03499">
    <property type="entry name" value="SQR_TypeC_SdhC"/>
    <property type="match status" value="1"/>
</dbReference>
<evidence type="ECO:0000256" key="8">
    <source>
        <dbReference type="ARBA" id="ARBA00022989"/>
    </source>
</evidence>
<proteinExistence type="predicted"/>
<organism evidence="14 15">
    <name type="scientific">Electrophorus electricus</name>
    <name type="common">Electric eel</name>
    <name type="synonym">Gymnotus electricus</name>
    <dbReference type="NCBI Taxonomy" id="8005"/>
    <lineage>
        <taxon>Eukaryota</taxon>
        <taxon>Metazoa</taxon>
        <taxon>Chordata</taxon>
        <taxon>Craniata</taxon>
        <taxon>Vertebrata</taxon>
        <taxon>Euteleostomi</taxon>
        <taxon>Actinopterygii</taxon>
        <taxon>Neopterygii</taxon>
        <taxon>Teleostei</taxon>
        <taxon>Ostariophysi</taxon>
        <taxon>Gymnotiformes</taxon>
        <taxon>Gymnotoidei</taxon>
        <taxon>Gymnotidae</taxon>
        <taxon>Electrophorus</taxon>
    </lineage>
</organism>
<reference evidence="15" key="2">
    <citation type="journal article" date="2017" name="Sci. Adv.">
        <title>A tail of two voltages: Proteomic comparison of the three electric organs of the electric eel.</title>
        <authorList>
            <person name="Traeger L.L."/>
            <person name="Sabat G."/>
            <person name="Barrett-Wilt G.A."/>
            <person name="Wells G.B."/>
            <person name="Sussman M.R."/>
        </authorList>
    </citation>
    <scope>NUCLEOTIDE SEQUENCE [LARGE SCALE GENOMIC DNA]</scope>
</reference>
<keyword evidence="5" id="KW-0349">Heme</keyword>
<dbReference type="AlphaFoldDB" id="A0A4W4FVA3"/>
<evidence type="ECO:0000256" key="7">
    <source>
        <dbReference type="ARBA" id="ARBA00022723"/>
    </source>
</evidence>
<evidence type="ECO:0000256" key="1">
    <source>
        <dbReference type="ARBA" id="ARBA00004141"/>
    </source>
</evidence>
<keyword evidence="9" id="KW-0408">Iron</keyword>
<comment type="subunit">
    <text evidence="3">Component of complex II composed of four subunits: the flavoprotein (FP) SDHA, iron-sulfur protein (IP) SDHB, and a cytochrome b560 composed of SDHC and SDHD.</text>
</comment>
<accession>A0A4W4FVA3</accession>
<dbReference type="STRING" id="8005.ENSEEEP00000029055"/>
<evidence type="ECO:0000256" key="10">
    <source>
        <dbReference type="ARBA" id="ARBA00023136"/>
    </source>
</evidence>
<dbReference type="PROSITE" id="PS01000">
    <property type="entry name" value="SDH_CYT_1"/>
    <property type="match status" value="1"/>
</dbReference>
<dbReference type="Gene3D" id="1.20.1300.10">
    <property type="entry name" value="Fumarate reductase/succinate dehydrogenase, transmembrane subunit"/>
    <property type="match status" value="1"/>
</dbReference>
<name>A0A4W4FVA3_ELEEL</name>
<reference evidence="14" key="4">
    <citation type="submission" date="2025-08" db="UniProtKB">
        <authorList>
            <consortium name="Ensembl"/>
        </authorList>
    </citation>
    <scope>IDENTIFICATION</scope>
</reference>
<dbReference type="InterPro" id="IPR018495">
    <property type="entry name" value="Succ_DH_cyt_bsu_CS"/>
</dbReference>
<dbReference type="RefSeq" id="XP_026884180.2">
    <property type="nucleotide sequence ID" value="XM_027028379.2"/>
</dbReference>
<keyword evidence="7" id="KW-0479">Metal-binding</keyword>
<evidence type="ECO:0000256" key="9">
    <source>
        <dbReference type="ARBA" id="ARBA00023004"/>
    </source>
</evidence>
<gene>
    <name evidence="14" type="primary">SDHC</name>
</gene>
<comment type="function">
    <text evidence="12">Membrane-anchoring subunit of succinate dehydrogenase (SDH) that is involved in complex II of the mitochondrial electron transport chain and is responsible for transferring electrons from succinate to ubiquinone (coenzyme Q). SDH also oxidizes malate to the non-canonical enol form of oxaloacetate, enol-oxaloacetate. Enol-oxaloacetate, which is a potent inhibitor of the succinate dehydrogenase activity, is further isomerized into keto-oxaloacetate.</text>
</comment>
<dbReference type="GeneTree" id="ENSGT00390000000566"/>
<keyword evidence="8 13" id="KW-1133">Transmembrane helix</keyword>
<dbReference type="Proteomes" id="UP000314983">
    <property type="component" value="Chromosome 7"/>
</dbReference>
<comment type="pathway">
    <text evidence="2">Carbohydrate metabolism; tricarboxylic acid cycle.</text>
</comment>
<dbReference type="GO" id="GO:0009055">
    <property type="term" value="F:electron transfer activity"/>
    <property type="evidence" value="ECO:0007669"/>
    <property type="project" value="InterPro"/>
</dbReference>
<evidence type="ECO:0000256" key="11">
    <source>
        <dbReference type="ARBA" id="ARBA00045023"/>
    </source>
</evidence>
<dbReference type="OMA" id="IFPLMYH"/>
<dbReference type="GO" id="GO:0006121">
    <property type="term" value="P:mitochondrial electron transport, succinate to ubiquinone"/>
    <property type="evidence" value="ECO:0007669"/>
    <property type="project" value="TreeGrafter"/>
</dbReference>
<dbReference type="GO" id="GO:0005739">
    <property type="term" value="C:mitochondrion"/>
    <property type="evidence" value="ECO:0007669"/>
    <property type="project" value="GOC"/>
</dbReference>
<keyword evidence="10 13" id="KW-0472">Membrane</keyword>
<evidence type="ECO:0000313" key="15">
    <source>
        <dbReference type="Proteomes" id="UP000314983"/>
    </source>
</evidence>
<dbReference type="InterPro" id="IPR000701">
    <property type="entry name" value="SuccDH_FuR_B_TM-su"/>
</dbReference>
<sequence>MALVLRTATRQGLCSARMQFGVGYRHAVPMGTTAKDEMNKFWSKNAQLNRPLSPHVTIYRWSVPMIMSITHRGTGIVLSGGVSAFALAALLLPGSFPHYLDLVHTLEFGPALITASKFALSFPLTYHAYNGIRHLMWDAGKGFKIPQIYRSGYIVLALSILTSLGLTAL</sequence>